<gene>
    <name evidence="2" type="ORF">B0T11DRAFT_287503</name>
</gene>
<dbReference type="Proteomes" id="UP000813385">
    <property type="component" value="Unassembled WGS sequence"/>
</dbReference>
<feature type="signal peptide" evidence="1">
    <location>
        <begin position="1"/>
        <end position="22"/>
    </location>
</feature>
<dbReference type="EMBL" id="JAGPXD010000005">
    <property type="protein sequence ID" value="KAH7353843.1"/>
    <property type="molecule type" value="Genomic_DNA"/>
</dbReference>
<keyword evidence="3" id="KW-1185">Reference proteome</keyword>
<feature type="chain" id="PRO_5035435108" evidence="1">
    <location>
        <begin position="23"/>
        <end position="351"/>
    </location>
</feature>
<evidence type="ECO:0000313" key="3">
    <source>
        <dbReference type="Proteomes" id="UP000813385"/>
    </source>
</evidence>
<evidence type="ECO:0000256" key="1">
    <source>
        <dbReference type="SAM" id="SignalP"/>
    </source>
</evidence>
<keyword evidence="1" id="KW-0732">Signal</keyword>
<sequence>MFHRDLSLGSLAVLSFSALASTVRTTVLDGGTQFIFYNGTLSGSFVPAEASRSICQQQGPYTFGPYFNASMRIGKNPPWDENPLYFEVDHFGTDYRTGNTQSAPRSLGIPKIPLDGLDHRLQTRQTCLSLGGCTNDAIYNLGFSTTRFECYKDGERCGMFETSPWTYVGEPNVNLTLASIARVSDRLIDPDDSGETGSFYSVSGDERSWIKENNRGRNAFDFQVPHNSSQRDCEMDFKWNETVPFTYTVNFSNTTATALFTVVASLGNVTLSFTGKRADGDDEELAPSNLYGQYSAISLADPSEHDLPTFTFANGTEFKWVENKGENGMHSLGLCIKQPSRDGCTWRRLAG</sequence>
<dbReference type="OrthoDB" id="3792661at2759"/>
<protein>
    <submittedName>
        <fullName evidence="2">Uncharacterized protein</fullName>
    </submittedName>
</protein>
<accession>A0A8K0X1Q5</accession>
<evidence type="ECO:0000313" key="2">
    <source>
        <dbReference type="EMBL" id="KAH7353843.1"/>
    </source>
</evidence>
<comment type="caution">
    <text evidence="2">The sequence shown here is derived from an EMBL/GenBank/DDBJ whole genome shotgun (WGS) entry which is preliminary data.</text>
</comment>
<proteinExistence type="predicted"/>
<organism evidence="2 3">
    <name type="scientific">Plectosphaerella cucumerina</name>
    <dbReference type="NCBI Taxonomy" id="40658"/>
    <lineage>
        <taxon>Eukaryota</taxon>
        <taxon>Fungi</taxon>
        <taxon>Dikarya</taxon>
        <taxon>Ascomycota</taxon>
        <taxon>Pezizomycotina</taxon>
        <taxon>Sordariomycetes</taxon>
        <taxon>Hypocreomycetidae</taxon>
        <taxon>Glomerellales</taxon>
        <taxon>Plectosphaerellaceae</taxon>
        <taxon>Plectosphaerella</taxon>
    </lineage>
</organism>
<reference evidence="2" key="1">
    <citation type="journal article" date="2021" name="Nat. Commun.">
        <title>Genetic determinants of endophytism in the Arabidopsis root mycobiome.</title>
        <authorList>
            <person name="Mesny F."/>
            <person name="Miyauchi S."/>
            <person name="Thiergart T."/>
            <person name="Pickel B."/>
            <person name="Atanasova L."/>
            <person name="Karlsson M."/>
            <person name="Huettel B."/>
            <person name="Barry K.W."/>
            <person name="Haridas S."/>
            <person name="Chen C."/>
            <person name="Bauer D."/>
            <person name="Andreopoulos W."/>
            <person name="Pangilinan J."/>
            <person name="LaButti K."/>
            <person name="Riley R."/>
            <person name="Lipzen A."/>
            <person name="Clum A."/>
            <person name="Drula E."/>
            <person name="Henrissat B."/>
            <person name="Kohler A."/>
            <person name="Grigoriev I.V."/>
            <person name="Martin F.M."/>
            <person name="Hacquard S."/>
        </authorList>
    </citation>
    <scope>NUCLEOTIDE SEQUENCE</scope>
    <source>
        <strain evidence="2">MPI-CAGE-AT-0016</strain>
    </source>
</reference>
<name>A0A8K0X1Q5_9PEZI</name>
<dbReference type="AlphaFoldDB" id="A0A8K0X1Q5"/>